<dbReference type="Pfam" id="PF10184">
    <property type="entry name" value="DUF2358"/>
    <property type="match status" value="1"/>
</dbReference>
<dbReference type="InterPro" id="IPR032710">
    <property type="entry name" value="NTF2-like_dom_sf"/>
</dbReference>
<evidence type="ECO:0000256" key="1">
    <source>
        <dbReference type="SAM" id="MobiDB-lite"/>
    </source>
</evidence>
<dbReference type="PANTHER" id="PTHR31094:SF2">
    <property type="entry name" value="RIKEN CDNA 2310061I04 GENE"/>
    <property type="match status" value="1"/>
</dbReference>
<organism evidence="2">
    <name type="scientific">Opuntia streptacantha</name>
    <name type="common">Prickly pear cactus</name>
    <name type="synonym">Opuntia cardona</name>
    <dbReference type="NCBI Taxonomy" id="393608"/>
    <lineage>
        <taxon>Eukaryota</taxon>
        <taxon>Viridiplantae</taxon>
        <taxon>Streptophyta</taxon>
        <taxon>Embryophyta</taxon>
        <taxon>Tracheophyta</taxon>
        <taxon>Spermatophyta</taxon>
        <taxon>Magnoliopsida</taxon>
        <taxon>eudicotyledons</taxon>
        <taxon>Gunneridae</taxon>
        <taxon>Pentapetalae</taxon>
        <taxon>Caryophyllales</taxon>
        <taxon>Cactineae</taxon>
        <taxon>Cactaceae</taxon>
        <taxon>Opuntioideae</taxon>
        <taxon>Opuntia</taxon>
    </lineage>
</organism>
<protein>
    <submittedName>
        <fullName evidence="2">Uncharacterized protein</fullName>
    </submittedName>
</protein>
<evidence type="ECO:0000313" key="2">
    <source>
        <dbReference type="EMBL" id="MBA4629531.1"/>
    </source>
</evidence>
<dbReference type="AlphaFoldDB" id="A0A7C8YYX6"/>
<reference evidence="2" key="1">
    <citation type="journal article" date="2013" name="J. Plant Res.">
        <title>Effect of fungi and light on seed germination of three Opuntia species from semiarid lands of central Mexico.</title>
        <authorList>
            <person name="Delgado-Sanchez P."/>
            <person name="Jimenez-Bremont J.F."/>
            <person name="Guerrero-Gonzalez Mde L."/>
            <person name="Flores J."/>
        </authorList>
    </citation>
    <scope>NUCLEOTIDE SEQUENCE</scope>
    <source>
        <tissue evidence="2">Cladode</tissue>
    </source>
</reference>
<dbReference type="PANTHER" id="PTHR31094">
    <property type="entry name" value="RIKEN CDNA 2310061I04 GENE"/>
    <property type="match status" value="1"/>
</dbReference>
<dbReference type="InterPro" id="IPR018790">
    <property type="entry name" value="DUF2358"/>
</dbReference>
<sequence>MSISGLTNIFTNPNPTLLPIPSAKFNGNFRIKLRVYAKAKDCDVRIASPGSNARGFDQFSAPVKPTESTASSSSPYASSKQRKEEEEKQDYYVNMGYAIRCLREEFPELFYRELTFDIYRDDIVFKDPLNTFAGIENYKTIFWALRFHGRIFFRALWVEILSVWQPMENVILVRWTVHGIPRVPWESHGRFDGISEYKLDKNGKIYEHKVDNVALNSHRKFRVLSVQEIILSLSVPSTPKPTCFEFSSSRIRSVPSSVRHCLDSALNFSQKHGAESSQES</sequence>
<feature type="region of interest" description="Disordered" evidence="1">
    <location>
        <begin position="57"/>
        <end position="83"/>
    </location>
</feature>
<accession>A0A7C8YYX6</accession>
<proteinExistence type="predicted"/>
<dbReference type="SUPFAM" id="SSF54427">
    <property type="entry name" value="NTF2-like"/>
    <property type="match status" value="1"/>
</dbReference>
<reference evidence="2" key="2">
    <citation type="submission" date="2020-07" db="EMBL/GenBank/DDBJ databases">
        <authorList>
            <person name="Vera ALvarez R."/>
            <person name="Arias-Moreno D.M."/>
            <person name="Jimenez-Jacinto V."/>
            <person name="Jimenez-Bremont J.F."/>
            <person name="Swaminathan K."/>
            <person name="Moose S.P."/>
            <person name="Guerrero-Gonzalez M.L."/>
            <person name="Marino-Ramirez L."/>
            <person name="Landsman D."/>
            <person name="Rodriguez-Kessler M."/>
            <person name="Delgado-Sanchez P."/>
        </authorList>
    </citation>
    <scope>NUCLEOTIDE SEQUENCE</scope>
    <source>
        <tissue evidence="2">Cladode</tissue>
    </source>
</reference>
<dbReference type="EMBL" id="GISG01070020">
    <property type="protein sequence ID" value="MBA4629531.1"/>
    <property type="molecule type" value="Transcribed_RNA"/>
</dbReference>
<name>A0A7C8YYX6_OPUST</name>
<feature type="compositionally biased region" description="Low complexity" evidence="1">
    <location>
        <begin position="65"/>
        <end position="79"/>
    </location>
</feature>